<comment type="caution">
    <text evidence="2">The sequence shown here is derived from an EMBL/GenBank/DDBJ whole genome shotgun (WGS) entry which is preliminary data.</text>
</comment>
<accession>A0AAP0MWN8</accession>
<dbReference type="AlphaFoldDB" id="A0AAP0MWN8"/>
<name>A0AAP0MWN8_9ROSI</name>
<sequence>MFVVCVNSSVLVLKFTFVCLSIAMIGEKFWMTSMVSGNGCGLVNSADMTTSYIECTREQSNHWATCNIVVLCEIGLLLILL</sequence>
<evidence type="ECO:0000256" key="1">
    <source>
        <dbReference type="SAM" id="Phobius"/>
    </source>
</evidence>
<feature type="transmembrane region" description="Helical" evidence="1">
    <location>
        <begin position="6"/>
        <end position="26"/>
    </location>
</feature>
<reference evidence="2 3" key="1">
    <citation type="submission" date="2024-05" db="EMBL/GenBank/DDBJ databases">
        <title>Haplotype-resolved chromosome-level genome assembly of Huyou (Citrus changshanensis).</title>
        <authorList>
            <person name="Miao C."/>
            <person name="Chen W."/>
            <person name="Wu Y."/>
            <person name="Wang L."/>
            <person name="Zhao S."/>
            <person name="Grierson D."/>
            <person name="Xu C."/>
            <person name="Chen K."/>
        </authorList>
    </citation>
    <scope>NUCLEOTIDE SEQUENCE [LARGE SCALE GENOMIC DNA]</scope>
    <source>
        <strain evidence="2">01-14</strain>
        <tissue evidence="2">Leaf</tissue>
    </source>
</reference>
<keyword evidence="3" id="KW-1185">Reference proteome</keyword>
<keyword evidence="1" id="KW-1133">Transmembrane helix</keyword>
<evidence type="ECO:0000313" key="3">
    <source>
        <dbReference type="Proteomes" id="UP001428341"/>
    </source>
</evidence>
<evidence type="ECO:0000313" key="2">
    <source>
        <dbReference type="EMBL" id="KAK9223524.1"/>
    </source>
</evidence>
<keyword evidence="1" id="KW-0812">Transmembrane</keyword>
<keyword evidence="1" id="KW-0472">Membrane</keyword>
<proteinExistence type="predicted"/>
<dbReference type="Proteomes" id="UP001428341">
    <property type="component" value="Unassembled WGS sequence"/>
</dbReference>
<organism evidence="2 3">
    <name type="scientific">Citrus x changshan-huyou</name>
    <dbReference type="NCBI Taxonomy" id="2935761"/>
    <lineage>
        <taxon>Eukaryota</taxon>
        <taxon>Viridiplantae</taxon>
        <taxon>Streptophyta</taxon>
        <taxon>Embryophyta</taxon>
        <taxon>Tracheophyta</taxon>
        <taxon>Spermatophyta</taxon>
        <taxon>Magnoliopsida</taxon>
        <taxon>eudicotyledons</taxon>
        <taxon>Gunneridae</taxon>
        <taxon>Pentapetalae</taxon>
        <taxon>rosids</taxon>
        <taxon>malvids</taxon>
        <taxon>Sapindales</taxon>
        <taxon>Rutaceae</taxon>
        <taxon>Aurantioideae</taxon>
        <taxon>Citrus</taxon>
    </lineage>
</organism>
<protein>
    <submittedName>
        <fullName evidence="2">Uncharacterized protein</fullName>
    </submittedName>
</protein>
<dbReference type="EMBL" id="JBCGBO010000002">
    <property type="protein sequence ID" value="KAK9223524.1"/>
    <property type="molecule type" value="Genomic_DNA"/>
</dbReference>
<gene>
    <name evidence="2" type="ORF">WN944_011969</name>
</gene>